<gene>
    <name evidence="2" type="ORF">NPX13_g7114</name>
</gene>
<dbReference type="PANTHER" id="PTHR35392">
    <property type="entry name" value="ZN(II)2CYS6 TRANSCRIPTION FACTOR (EUROFUNG)-RELATED-RELATED"/>
    <property type="match status" value="1"/>
</dbReference>
<dbReference type="EMBL" id="JANPWZ010001352">
    <property type="protein sequence ID" value="KAJ3566479.1"/>
    <property type="molecule type" value="Genomic_DNA"/>
</dbReference>
<protein>
    <submittedName>
        <fullName evidence="2">Uncharacterized protein</fullName>
    </submittedName>
</protein>
<evidence type="ECO:0000256" key="1">
    <source>
        <dbReference type="SAM" id="MobiDB-lite"/>
    </source>
</evidence>
<comment type="caution">
    <text evidence="2">The sequence shown here is derived from an EMBL/GenBank/DDBJ whole genome shotgun (WGS) entry which is preliminary data.</text>
</comment>
<proteinExistence type="predicted"/>
<name>A0A9W8TJH7_9PEZI</name>
<organism evidence="2 3">
    <name type="scientific">Xylaria arbuscula</name>
    <dbReference type="NCBI Taxonomy" id="114810"/>
    <lineage>
        <taxon>Eukaryota</taxon>
        <taxon>Fungi</taxon>
        <taxon>Dikarya</taxon>
        <taxon>Ascomycota</taxon>
        <taxon>Pezizomycotina</taxon>
        <taxon>Sordariomycetes</taxon>
        <taxon>Xylariomycetidae</taxon>
        <taxon>Xylariales</taxon>
        <taxon>Xylariaceae</taxon>
        <taxon>Xylaria</taxon>
    </lineage>
</organism>
<dbReference type="InterPro" id="IPR052973">
    <property type="entry name" value="Fungal_sec-metab_reg_TF"/>
</dbReference>
<keyword evidence="3" id="KW-1185">Reference proteome</keyword>
<dbReference type="AlphaFoldDB" id="A0A9W8TJH7"/>
<evidence type="ECO:0000313" key="3">
    <source>
        <dbReference type="Proteomes" id="UP001148614"/>
    </source>
</evidence>
<feature type="compositionally biased region" description="Polar residues" evidence="1">
    <location>
        <begin position="192"/>
        <end position="204"/>
    </location>
</feature>
<evidence type="ECO:0000313" key="2">
    <source>
        <dbReference type="EMBL" id="KAJ3566479.1"/>
    </source>
</evidence>
<feature type="region of interest" description="Disordered" evidence="1">
    <location>
        <begin position="192"/>
        <end position="211"/>
    </location>
</feature>
<dbReference type="PANTHER" id="PTHR35392:SF2">
    <property type="entry name" value="ZN(II)2CYS6 TRANSCRIPTION FACTOR (EUROFUNG)"/>
    <property type="match status" value="1"/>
</dbReference>
<sequence>MGRRPNPLILEFFERGAKLNDNSNRYHHRCKACGEDFPKGRIDSLTNHLTKKCPAISEAERINACLALHGINSASGRPKYDGLLHSGPNMGPNSGHTAGPDPAFSLNAGPSQTSELSHGHHIHPQAQNQIWTPLETLAEVSRQIEANEKHDDHGVASIHDPTHEAVQTTLAAALPNITSSGSNAFELQEQFTLENPPISYNNQPQHERKGA</sequence>
<dbReference type="Proteomes" id="UP001148614">
    <property type="component" value="Unassembled WGS sequence"/>
</dbReference>
<dbReference type="VEuPathDB" id="FungiDB:F4678DRAFT_288829"/>
<reference evidence="2" key="1">
    <citation type="submission" date="2022-07" db="EMBL/GenBank/DDBJ databases">
        <title>Genome Sequence of Xylaria arbuscula.</title>
        <authorList>
            <person name="Buettner E."/>
        </authorList>
    </citation>
    <scope>NUCLEOTIDE SEQUENCE</scope>
    <source>
        <strain evidence="2">VT107</strain>
    </source>
</reference>
<accession>A0A9W8TJH7</accession>